<dbReference type="InterPro" id="IPR001106">
    <property type="entry name" value="Aromatic_Lyase"/>
</dbReference>
<dbReference type="Pfam" id="PF00221">
    <property type="entry name" value="Lyase_aromatic"/>
    <property type="match status" value="1"/>
</dbReference>
<dbReference type="Proteomes" id="UP000216312">
    <property type="component" value="Unassembled WGS sequence"/>
</dbReference>
<dbReference type="Gene3D" id="1.10.275.10">
    <property type="entry name" value="Fumarase/aspartase (N-terminal domain)"/>
    <property type="match status" value="1"/>
</dbReference>
<reference evidence="3" key="1">
    <citation type="submission" date="2017-07" db="EMBL/GenBank/DDBJ databases">
        <title>Novel pathways for hydrocarbon cycling and metabolic interdependencies in hydrothermal sediment communities.</title>
        <authorList>
            <person name="Dombrowski N."/>
            <person name="Seitz K."/>
            <person name="Teske A."/>
            <person name="Baker B."/>
        </authorList>
    </citation>
    <scope>NUCLEOTIDE SEQUENCE [LARGE SCALE GENOMIC DNA]</scope>
</reference>
<evidence type="ECO:0000313" key="3">
    <source>
        <dbReference type="Proteomes" id="UP000216312"/>
    </source>
</evidence>
<accession>A0A257LT64</accession>
<proteinExistence type="predicted"/>
<name>A0A257LT64_UNCW3</name>
<dbReference type="SUPFAM" id="SSF48557">
    <property type="entry name" value="L-aspartase-like"/>
    <property type="match status" value="1"/>
</dbReference>
<evidence type="ECO:0000313" key="2">
    <source>
        <dbReference type="EMBL" id="OYV02620.1"/>
    </source>
</evidence>
<dbReference type="AlphaFoldDB" id="A0A257LT64"/>
<evidence type="ECO:0000256" key="1">
    <source>
        <dbReference type="ARBA" id="ARBA00023239"/>
    </source>
</evidence>
<organism evidence="2 3">
    <name type="scientific">candidate division WOR-3 bacterium 4484_18</name>
    <dbReference type="NCBI Taxonomy" id="2020626"/>
    <lineage>
        <taxon>Bacteria</taxon>
        <taxon>Bacteria division WOR-3</taxon>
    </lineage>
</organism>
<dbReference type="InterPro" id="IPR024083">
    <property type="entry name" value="Fumarase/histidase_N"/>
</dbReference>
<dbReference type="InterPro" id="IPR008948">
    <property type="entry name" value="L-Aspartase-like"/>
</dbReference>
<protein>
    <submittedName>
        <fullName evidence="2">Histidine ammonia-lyase</fullName>
    </submittedName>
</protein>
<dbReference type="EMBL" id="NMUJ01000068">
    <property type="protein sequence ID" value="OYV02620.1"/>
    <property type="molecule type" value="Genomic_DNA"/>
</dbReference>
<dbReference type="FunFam" id="1.10.275.10:FF:000005">
    <property type="entry name" value="Histidine ammonia-lyase"/>
    <property type="match status" value="1"/>
</dbReference>
<dbReference type="GO" id="GO:0016841">
    <property type="term" value="F:ammonia-lyase activity"/>
    <property type="evidence" value="ECO:0007669"/>
    <property type="project" value="InterPro"/>
</dbReference>
<dbReference type="Gene3D" id="1.20.200.10">
    <property type="entry name" value="Fumarase/aspartase (Central domain)"/>
    <property type="match status" value="1"/>
</dbReference>
<dbReference type="InterPro" id="IPR022313">
    <property type="entry name" value="Phe/His_NH3-lyase_AS"/>
</dbReference>
<dbReference type="PROSITE" id="PS00488">
    <property type="entry name" value="PAL_HISTIDASE"/>
    <property type="match status" value="1"/>
</dbReference>
<dbReference type="CDD" id="cd00332">
    <property type="entry name" value="PAL-HAL"/>
    <property type="match status" value="1"/>
</dbReference>
<keyword evidence="1 2" id="KW-0456">Lyase</keyword>
<sequence length="503" mass="56111">MHKLILDGETLDLTSLIWATFDETVKVEVAEKAWHNLQRSYENLKRSVDKGTQIYGVTTGVGANERITLKESERLNFQEKIIKSHSVGVGSNVPKDIVRATLILKINSLIKGYSGVRKEIVEYMTVFLSSHMYPTIPEKGSLGASGDLAPLSHMALPIVGLGEVTYGDRLIEGAEALKILGLKPLRLELKEGLALNNGLQYSLALAALNIDESLFLLDEAIKAFVLSLEAILGFGEAFRSEVAKVRNIPGMQYINSRIWEYIKDSKLIDTVAGHKQDPYSWRTFTQVAGTVYDNLQYVRATVERLLNSVTDNPLVFTDGVVSAGNFHGEDLALAMDFLALNIVSLGTISERRVFALLSTHMNRGLPPFLANKPGDNGLMMIQYTDVYLVAENRQLATPVVGHSIPTSADQEDYVSLSALSGLRVRNMLQNLYKIIAIEYITAVQAIDFRGPENLGKGSRKIYEEVRQVIPFIKEDCTLYEYIEEMATHLRNKYREYAVQRGRC</sequence>
<comment type="caution">
    <text evidence="2">The sequence shown here is derived from an EMBL/GenBank/DDBJ whole genome shotgun (WGS) entry which is preliminary data.</text>
</comment>
<dbReference type="PANTHER" id="PTHR10362">
    <property type="entry name" value="HISTIDINE AMMONIA-LYASE"/>
    <property type="match status" value="1"/>
</dbReference>
<gene>
    <name evidence="2" type="ORF">CGW93_04580</name>
</gene>